<name>A0A9P6ETM2_9FUNG</name>
<evidence type="ECO:0000313" key="2">
    <source>
        <dbReference type="EMBL" id="KAF9535972.1"/>
    </source>
</evidence>
<dbReference type="Proteomes" id="UP000723463">
    <property type="component" value="Unassembled WGS sequence"/>
</dbReference>
<gene>
    <name evidence="2" type="ORF">EC957_001099</name>
</gene>
<organism evidence="2 3">
    <name type="scientific">Mortierella hygrophila</name>
    <dbReference type="NCBI Taxonomy" id="979708"/>
    <lineage>
        <taxon>Eukaryota</taxon>
        <taxon>Fungi</taxon>
        <taxon>Fungi incertae sedis</taxon>
        <taxon>Mucoromycota</taxon>
        <taxon>Mortierellomycotina</taxon>
        <taxon>Mortierellomycetes</taxon>
        <taxon>Mortierellales</taxon>
        <taxon>Mortierellaceae</taxon>
        <taxon>Mortierella</taxon>
    </lineage>
</organism>
<accession>A0A9P6ETM2</accession>
<evidence type="ECO:0000313" key="3">
    <source>
        <dbReference type="Proteomes" id="UP000723463"/>
    </source>
</evidence>
<feature type="compositionally biased region" description="Low complexity" evidence="1">
    <location>
        <begin position="14"/>
        <end position="32"/>
    </location>
</feature>
<evidence type="ECO:0000256" key="1">
    <source>
        <dbReference type="SAM" id="MobiDB-lite"/>
    </source>
</evidence>
<protein>
    <submittedName>
        <fullName evidence="2">Uncharacterized protein</fullName>
    </submittedName>
</protein>
<feature type="non-terminal residue" evidence="2">
    <location>
        <position position="92"/>
    </location>
</feature>
<sequence length="92" mass="10089">ISSTPRIPTRSTISMQTSSRSGKSRSQSQKTTRTLPSCSKISPATRRGLARPRVSQSCSLRSCLKRQSTSSSSALLESMSVQTNLVLEHRHQ</sequence>
<keyword evidence="3" id="KW-1185">Reference proteome</keyword>
<dbReference type="EMBL" id="JAAAXW010001194">
    <property type="protein sequence ID" value="KAF9535972.1"/>
    <property type="molecule type" value="Genomic_DNA"/>
</dbReference>
<comment type="caution">
    <text evidence="2">The sequence shown here is derived from an EMBL/GenBank/DDBJ whole genome shotgun (WGS) entry which is preliminary data.</text>
</comment>
<feature type="region of interest" description="Disordered" evidence="1">
    <location>
        <begin position="1"/>
        <end position="92"/>
    </location>
</feature>
<feature type="compositionally biased region" description="Low complexity" evidence="1">
    <location>
        <begin position="68"/>
        <end position="80"/>
    </location>
</feature>
<feature type="non-terminal residue" evidence="2">
    <location>
        <position position="1"/>
    </location>
</feature>
<feature type="compositionally biased region" description="Polar residues" evidence="1">
    <location>
        <begin position="33"/>
        <end position="42"/>
    </location>
</feature>
<reference evidence="2" key="1">
    <citation type="journal article" date="2020" name="Fungal Divers.">
        <title>Resolving the Mortierellaceae phylogeny through synthesis of multi-gene phylogenetics and phylogenomics.</title>
        <authorList>
            <person name="Vandepol N."/>
            <person name="Liber J."/>
            <person name="Desiro A."/>
            <person name="Na H."/>
            <person name="Kennedy M."/>
            <person name="Barry K."/>
            <person name="Grigoriev I.V."/>
            <person name="Miller A.N."/>
            <person name="O'Donnell K."/>
            <person name="Stajich J.E."/>
            <person name="Bonito G."/>
        </authorList>
    </citation>
    <scope>NUCLEOTIDE SEQUENCE</scope>
    <source>
        <strain evidence="2">NRRL 2591</strain>
    </source>
</reference>
<feature type="compositionally biased region" description="Polar residues" evidence="1">
    <location>
        <begin position="1"/>
        <end position="13"/>
    </location>
</feature>
<proteinExistence type="predicted"/>
<dbReference type="AlphaFoldDB" id="A0A9P6ETM2"/>